<evidence type="ECO:0000256" key="1">
    <source>
        <dbReference type="ARBA" id="ARBA00022729"/>
    </source>
</evidence>
<evidence type="ECO:0000259" key="3">
    <source>
        <dbReference type="Pfam" id="PF18962"/>
    </source>
</evidence>
<dbReference type="Proteomes" id="UP000238426">
    <property type="component" value="Unassembled WGS sequence"/>
</dbReference>
<protein>
    <recommendedName>
        <fullName evidence="3">Secretion system C-terminal sorting domain-containing protein</fullName>
    </recommendedName>
</protein>
<gene>
    <name evidence="4" type="ORF">C7H52_01775</name>
</gene>
<dbReference type="InterPro" id="IPR026444">
    <property type="entry name" value="Secre_tail"/>
</dbReference>
<feature type="chain" id="PRO_5015727943" description="Secretion system C-terminal sorting domain-containing protein" evidence="2">
    <location>
        <begin position="21"/>
        <end position="404"/>
    </location>
</feature>
<dbReference type="Gene3D" id="2.60.120.260">
    <property type="entry name" value="Galactose-binding domain-like"/>
    <property type="match status" value="2"/>
</dbReference>
<dbReference type="NCBIfam" id="TIGR04183">
    <property type="entry name" value="Por_Secre_tail"/>
    <property type="match status" value="1"/>
</dbReference>
<dbReference type="RefSeq" id="WP_106462168.1">
    <property type="nucleotide sequence ID" value="NZ_PXOQ01000007.1"/>
</dbReference>
<dbReference type="Pfam" id="PF18962">
    <property type="entry name" value="Por_Secre_tail"/>
    <property type="match status" value="1"/>
</dbReference>
<evidence type="ECO:0000313" key="5">
    <source>
        <dbReference type="Proteomes" id="UP000238426"/>
    </source>
</evidence>
<dbReference type="SUPFAM" id="SSF49785">
    <property type="entry name" value="Galactose-binding domain-like"/>
    <property type="match status" value="2"/>
</dbReference>
<evidence type="ECO:0000256" key="2">
    <source>
        <dbReference type="SAM" id="SignalP"/>
    </source>
</evidence>
<accession>A0A2T1NC67</accession>
<sequence length="404" mass="44030">MKKLLLFTFGLITYFGQAQCADPIITNFECGTPSHPITGALVSIANPVPGGINPSSNVGEYTDNNMMGFDNLTVEYGTAIDLSTNYLLKIKFYSPISVQILAKLEGGTNTPDKYSPFSAVNTWQEFTFDFSAEAADGNTRVVLFFNPGFNAGTGTDIFYIDDLRFDAPPAPCVDPVITNFECSAPSHPITGALVTIPNPAQTGINTSLNVGQYTDNNTDGFDALTVQYPTAIDLSTNSLLKIKFYSPISVQILAKLEGGTNTPDKYSPFSAVNTWQEFTFDFTAEATDGNTRVVLFFNPGFTGGTGTDTYLIDDLRFDNSTLSIADFSKDSPIKVYPNPASHELNLSSIKGIENYEIYNVLGKTVKTSSKTITNTIFIDYLKSGIYFLKLNTSTSSQVIKFVKH</sequence>
<dbReference type="InterPro" id="IPR008979">
    <property type="entry name" value="Galactose-bd-like_sf"/>
</dbReference>
<reference evidence="4 5" key="1">
    <citation type="submission" date="2018-03" db="EMBL/GenBank/DDBJ databases">
        <title>Mesoflavibacter sp. HG37 and Mesoflavibacter sp. HG96 sp.nov., two marine bacteria isolated from seawater of Western Pacific Ocean.</title>
        <authorList>
            <person name="Cheng H."/>
            <person name="Wu Y.-H."/>
            <person name="Guo L.-L."/>
            <person name="Xu X.-W."/>
        </authorList>
    </citation>
    <scope>NUCLEOTIDE SEQUENCE [LARGE SCALE GENOMIC DNA]</scope>
    <source>
        <strain evidence="4 5">KCTC 32269</strain>
    </source>
</reference>
<name>A0A2T1NC67_9FLAO</name>
<dbReference type="AlphaFoldDB" id="A0A2T1NC67"/>
<dbReference type="EMBL" id="PXOQ01000007">
    <property type="protein sequence ID" value="PSG90025.1"/>
    <property type="molecule type" value="Genomic_DNA"/>
</dbReference>
<proteinExistence type="predicted"/>
<organism evidence="4 5">
    <name type="scientific">Aurantibacter aestuarii</name>
    <dbReference type="NCBI Taxonomy" id="1266046"/>
    <lineage>
        <taxon>Bacteria</taxon>
        <taxon>Pseudomonadati</taxon>
        <taxon>Bacteroidota</taxon>
        <taxon>Flavobacteriia</taxon>
        <taxon>Flavobacteriales</taxon>
        <taxon>Flavobacteriaceae</taxon>
        <taxon>Aurantibacter</taxon>
    </lineage>
</organism>
<feature type="signal peptide" evidence="2">
    <location>
        <begin position="1"/>
        <end position="20"/>
    </location>
</feature>
<evidence type="ECO:0000313" key="4">
    <source>
        <dbReference type="EMBL" id="PSG90025.1"/>
    </source>
</evidence>
<dbReference type="OrthoDB" id="5381604at2"/>
<keyword evidence="5" id="KW-1185">Reference proteome</keyword>
<feature type="domain" description="Secretion system C-terminal sorting" evidence="3">
    <location>
        <begin position="335"/>
        <end position="401"/>
    </location>
</feature>
<keyword evidence="1 2" id="KW-0732">Signal</keyword>
<comment type="caution">
    <text evidence="4">The sequence shown here is derived from an EMBL/GenBank/DDBJ whole genome shotgun (WGS) entry which is preliminary data.</text>
</comment>